<keyword evidence="2 3" id="KW-0413">Isomerase</keyword>
<dbReference type="InterPro" id="IPR047687">
    <property type="entry name" value="OMA_tautomer-like"/>
</dbReference>
<dbReference type="GO" id="GO:0016853">
    <property type="term" value="F:isomerase activity"/>
    <property type="evidence" value="ECO:0007669"/>
    <property type="project" value="UniProtKB-KW"/>
</dbReference>
<dbReference type="NCBIfam" id="NF033377">
    <property type="entry name" value="OMA_tautomer"/>
    <property type="match status" value="1"/>
</dbReference>
<keyword evidence="4" id="KW-1185">Reference proteome</keyword>
<dbReference type="Proteomes" id="UP001205560">
    <property type="component" value="Unassembled WGS sequence"/>
</dbReference>
<protein>
    <submittedName>
        <fullName evidence="3">4-oxalomesaconate tautomerase</fullName>
        <ecNumber evidence="3">5.3.2.8</ecNumber>
    </submittedName>
</protein>
<evidence type="ECO:0000313" key="4">
    <source>
        <dbReference type="Proteomes" id="UP001205560"/>
    </source>
</evidence>
<dbReference type="EC" id="5.3.2.8" evidence="3"/>
<dbReference type="Pfam" id="PF04303">
    <property type="entry name" value="PrpF"/>
    <property type="match status" value="1"/>
</dbReference>
<dbReference type="RefSeq" id="WP_258848163.1">
    <property type="nucleotide sequence ID" value="NZ_JANUGX010000042.1"/>
</dbReference>
<gene>
    <name evidence="3" type="ORF">NX782_24755</name>
</gene>
<sequence>MTTHIDSDQRAIPCMLLRGGTSRGPFFLESDLPADPAARDRVLLAALGSPDPRQIDGLGGAHPLTSKAGIVRPSTTPGVDLDFLFAQLQPASDQVDLTPNCGNMLAAVLPFALERGLLPLQDGSTSARILTLNTGMQCEVTVQTPGRRLRYGGEAHIDGVPGTAAPVAINFLDTAGSVCAGLLPTGRVRDRIALDVDGAPAALDVTCIDNGMPMVLLHAADLGRSGDESVAALNADTQLKATLEVLRLAAGHLMGLGDVSAKSYPKMCLVAPPRKGGTVATRCFIPHVCHDAIGVLAAVTVATACVLEGAVTDGLAMAGEGLERRVSVEHPSGEFSVELALDSSDPQQVVRAALLRTARLIMRGEVLIPATL</sequence>
<dbReference type="PANTHER" id="PTHR43709:SF3">
    <property type="entry name" value="ISOMERASE YBHH-RELATED"/>
    <property type="match status" value="1"/>
</dbReference>
<name>A0ABT2AE05_9BURK</name>
<dbReference type="PANTHER" id="PTHR43709">
    <property type="entry name" value="ACONITATE ISOMERASE-RELATED"/>
    <property type="match status" value="1"/>
</dbReference>
<proteinExistence type="inferred from homology"/>
<evidence type="ECO:0000256" key="1">
    <source>
        <dbReference type="ARBA" id="ARBA00007673"/>
    </source>
</evidence>
<comment type="similarity">
    <text evidence="1">Belongs to the PrpF family.</text>
</comment>
<evidence type="ECO:0000256" key="2">
    <source>
        <dbReference type="ARBA" id="ARBA00023235"/>
    </source>
</evidence>
<reference evidence="3 4" key="1">
    <citation type="submission" date="2022-08" db="EMBL/GenBank/DDBJ databases">
        <title>Reclassification of Massilia species as members of the genera Telluria, Duganella, Pseudoduganella, Mokoshia gen. nov. and Zemynaea gen. nov. using orthogonal and non-orthogonal genome-based approaches.</title>
        <authorList>
            <person name="Bowman J.P."/>
        </authorList>
    </citation>
    <scope>NUCLEOTIDE SEQUENCE [LARGE SCALE GENOMIC DNA]</scope>
    <source>
        <strain evidence="3 4">LMG 28164</strain>
    </source>
</reference>
<organism evidence="3 4">
    <name type="scientific">Massilia norwichensis</name>
    <dbReference type="NCBI Taxonomy" id="1442366"/>
    <lineage>
        <taxon>Bacteria</taxon>
        <taxon>Pseudomonadati</taxon>
        <taxon>Pseudomonadota</taxon>
        <taxon>Betaproteobacteria</taxon>
        <taxon>Burkholderiales</taxon>
        <taxon>Oxalobacteraceae</taxon>
        <taxon>Telluria group</taxon>
        <taxon>Massilia</taxon>
    </lineage>
</organism>
<dbReference type="EMBL" id="JANUGX010000042">
    <property type="protein sequence ID" value="MCS0592397.1"/>
    <property type="molecule type" value="Genomic_DNA"/>
</dbReference>
<evidence type="ECO:0000313" key="3">
    <source>
        <dbReference type="EMBL" id="MCS0592397.1"/>
    </source>
</evidence>
<dbReference type="Gene3D" id="3.10.310.10">
    <property type="entry name" value="Diaminopimelate Epimerase, Chain A, domain 1"/>
    <property type="match status" value="2"/>
</dbReference>
<comment type="caution">
    <text evidence="3">The sequence shown here is derived from an EMBL/GenBank/DDBJ whole genome shotgun (WGS) entry which is preliminary data.</text>
</comment>
<accession>A0ABT2AE05</accession>
<dbReference type="SUPFAM" id="SSF54506">
    <property type="entry name" value="Diaminopimelate epimerase-like"/>
    <property type="match status" value="2"/>
</dbReference>
<dbReference type="InterPro" id="IPR007400">
    <property type="entry name" value="PrpF-like"/>
</dbReference>